<dbReference type="Pfam" id="PF14844">
    <property type="entry name" value="PH_BEACH"/>
    <property type="match status" value="1"/>
</dbReference>
<dbReference type="Pfam" id="PF02138">
    <property type="entry name" value="Beach"/>
    <property type="match status" value="1"/>
</dbReference>
<evidence type="ECO:0000259" key="6">
    <source>
        <dbReference type="PROSITE" id="PS51783"/>
    </source>
</evidence>
<accession>A0A8J6L7K0</accession>
<dbReference type="InterPro" id="IPR050865">
    <property type="entry name" value="BEACH_Domain"/>
</dbReference>
<dbReference type="PROSITE" id="PS50197">
    <property type="entry name" value="BEACH"/>
    <property type="match status" value="1"/>
</dbReference>
<feature type="repeat" description="WD" evidence="3">
    <location>
        <begin position="850"/>
        <end position="881"/>
    </location>
</feature>
<dbReference type="PROSITE" id="PS50082">
    <property type="entry name" value="WD_REPEATS_2"/>
    <property type="match status" value="1"/>
</dbReference>
<dbReference type="FunFam" id="1.10.1540.10:FF:000001">
    <property type="entry name" value="neurobeachin isoform X1"/>
    <property type="match status" value="1"/>
</dbReference>
<dbReference type="InterPro" id="IPR011993">
    <property type="entry name" value="PH-like_dom_sf"/>
</dbReference>
<evidence type="ECO:0000256" key="4">
    <source>
        <dbReference type="SAM" id="MobiDB-lite"/>
    </source>
</evidence>
<feature type="region of interest" description="Disordered" evidence="4">
    <location>
        <begin position="208"/>
        <end position="230"/>
    </location>
</feature>
<evidence type="ECO:0000256" key="2">
    <source>
        <dbReference type="ARBA" id="ARBA00022737"/>
    </source>
</evidence>
<dbReference type="GO" id="GO:0008104">
    <property type="term" value="P:intracellular protein localization"/>
    <property type="evidence" value="ECO:0007669"/>
    <property type="project" value="TreeGrafter"/>
</dbReference>
<dbReference type="InterPro" id="IPR023362">
    <property type="entry name" value="PH-BEACH_dom"/>
</dbReference>
<organism evidence="7 8">
    <name type="scientific">Tenebrio molitor</name>
    <name type="common">Yellow mealworm beetle</name>
    <dbReference type="NCBI Taxonomy" id="7067"/>
    <lineage>
        <taxon>Eukaryota</taxon>
        <taxon>Metazoa</taxon>
        <taxon>Ecdysozoa</taxon>
        <taxon>Arthropoda</taxon>
        <taxon>Hexapoda</taxon>
        <taxon>Insecta</taxon>
        <taxon>Pterygota</taxon>
        <taxon>Neoptera</taxon>
        <taxon>Endopterygota</taxon>
        <taxon>Coleoptera</taxon>
        <taxon>Polyphaga</taxon>
        <taxon>Cucujiformia</taxon>
        <taxon>Tenebrionidae</taxon>
        <taxon>Tenebrio</taxon>
    </lineage>
</organism>
<reference evidence="7" key="1">
    <citation type="journal article" date="2020" name="J Insects Food Feed">
        <title>The yellow mealworm (Tenebrio molitor) genome: a resource for the emerging insects as food and feed industry.</title>
        <authorList>
            <person name="Eriksson T."/>
            <person name="Andere A."/>
            <person name="Kelstrup H."/>
            <person name="Emery V."/>
            <person name="Picard C."/>
        </authorList>
    </citation>
    <scope>NUCLEOTIDE SEQUENCE</scope>
    <source>
        <strain evidence="7">Stoneville</strain>
        <tissue evidence="7">Whole head</tissue>
    </source>
</reference>
<dbReference type="PROSITE" id="PS51783">
    <property type="entry name" value="PH_BEACH"/>
    <property type="match status" value="1"/>
</dbReference>
<evidence type="ECO:0008006" key="9">
    <source>
        <dbReference type="Google" id="ProtNLM"/>
    </source>
</evidence>
<dbReference type="PANTHER" id="PTHR13743">
    <property type="entry name" value="BEIGE/BEACH-RELATED"/>
    <property type="match status" value="1"/>
</dbReference>
<dbReference type="GO" id="GO:0005829">
    <property type="term" value="C:cytosol"/>
    <property type="evidence" value="ECO:0007669"/>
    <property type="project" value="TreeGrafter"/>
</dbReference>
<keyword evidence="8" id="KW-1185">Reference proteome</keyword>
<dbReference type="SUPFAM" id="SSF50978">
    <property type="entry name" value="WD40 repeat-like"/>
    <property type="match status" value="1"/>
</dbReference>
<dbReference type="CDD" id="cd06071">
    <property type="entry name" value="Beach"/>
    <property type="match status" value="1"/>
</dbReference>
<name>A0A8J6L7K0_TENMO</name>
<dbReference type="Gene3D" id="2.130.10.10">
    <property type="entry name" value="YVTN repeat-like/Quinoprotein amine dehydrogenase"/>
    <property type="match status" value="2"/>
</dbReference>
<dbReference type="AlphaFoldDB" id="A0A8J6L7K0"/>
<dbReference type="SMART" id="SM01026">
    <property type="entry name" value="Beach"/>
    <property type="match status" value="1"/>
</dbReference>
<dbReference type="SUPFAM" id="SSF50729">
    <property type="entry name" value="PH domain-like"/>
    <property type="match status" value="1"/>
</dbReference>
<dbReference type="InterPro" id="IPR036322">
    <property type="entry name" value="WD40_repeat_dom_sf"/>
</dbReference>
<evidence type="ECO:0000256" key="3">
    <source>
        <dbReference type="PROSITE-ProRule" id="PRU00221"/>
    </source>
</evidence>
<dbReference type="PANTHER" id="PTHR13743:SF162">
    <property type="entry name" value="NEUROBEACHIN"/>
    <property type="match status" value="1"/>
</dbReference>
<evidence type="ECO:0000259" key="5">
    <source>
        <dbReference type="PROSITE" id="PS50197"/>
    </source>
</evidence>
<evidence type="ECO:0000313" key="8">
    <source>
        <dbReference type="Proteomes" id="UP000719412"/>
    </source>
</evidence>
<dbReference type="InterPro" id="IPR015943">
    <property type="entry name" value="WD40/YVTN_repeat-like_dom_sf"/>
</dbReference>
<dbReference type="SMART" id="SM00320">
    <property type="entry name" value="WD40"/>
    <property type="match status" value="4"/>
</dbReference>
<dbReference type="PROSITE" id="PS50294">
    <property type="entry name" value="WD_REPEATS_REGION"/>
    <property type="match status" value="1"/>
</dbReference>
<protein>
    <recommendedName>
        <fullName evidence="9">Neurobeachin</fullName>
    </recommendedName>
</protein>
<dbReference type="InterPro" id="IPR001680">
    <property type="entry name" value="WD40_rpt"/>
</dbReference>
<feature type="domain" description="BEACH" evidence="5">
    <location>
        <begin position="265"/>
        <end position="554"/>
    </location>
</feature>
<sequence>MSPSVEKRRDRRTKAINSAVWEFRGIQQENSCCYQQERVAWRSLVLCQCGSSVAAKSILSTIVISSAAPPTDLTPTRDGHLAVPGSVPVLKYCDHLHGKWYFSEVRAIFSRKYLLQNVAIEIFLASRTSIMFAFPDQATVKKVIKALPRVGVGIKYGIPQTSDTQTIKFFPCHDNKQTSQHDVTTSTDEKFEYDAEMATSRDIQFRVSHVPEHDSRRRGRRRDVNPPRAGARRTMKFVDLALPFQGIYLSPADPDFYLRSRKIPEERAKKAIARSSTNIFVLRFGEPIMAISTSVCCSGRTYNDLNQYPVFPWVLTNYETKELDLSQPSNYRDLSKPIGALNPNRRAYFEERYSTWEHESIPPFHYGTHYSTSAFVYNWMIRVEPFTTMFLALQGGKFDYPNRLFTSVALSWKNCQRDTSDVKELIPEFYFLPEMFVNANRYRLGLNEDGKPIGDVELPPWASSPEEFVRINRMALESEFVSCQLHQWIDLVFGYKQRGPEAVRATNVFYYLTYENNVELDSIQDKVMREAVENQIRNFGQTPSQLLMEPHPPRSSAMHLSPMMFSSIPDDVCMTMKFLSNSPIVHISANTYPQLSNPSVVTVTMHQQFAVNRWNSGYAAVAQSPSYAETPQNQAANLPLSMDPVLSQTNNSTNQNHMLRRHLGDNFSQNLRIRSNCFVTTVDSKFLIACGFWDNSFRVFSTETAKIVQIIFGHYGVVTCLSRSECNITSDCYIASGSADCTVLLWHWNARTQTIVGEGEVPTPRATLTGHEQPVASVVISAELGLVVSGSYSGPVLVHTTFGDLLRSLEPPQSFTSPENIAMSREGVIVVNYEKGNVAAFTINGKRLRHESHNDNLQCLLLSRDGEYLMTGGDKGIVEVWRTFNLALLYAFPACDSSVRSLALSHDQKFLLAGLALGSIVVFHIDFNRWHHEFQQRY</sequence>
<keyword evidence="2" id="KW-0677">Repeat</keyword>
<evidence type="ECO:0000256" key="1">
    <source>
        <dbReference type="ARBA" id="ARBA00022574"/>
    </source>
</evidence>
<dbReference type="InterPro" id="IPR036372">
    <property type="entry name" value="BEACH_dom_sf"/>
</dbReference>
<dbReference type="InterPro" id="IPR000409">
    <property type="entry name" value="BEACH_dom"/>
</dbReference>
<evidence type="ECO:0000313" key="7">
    <source>
        <dbReference type="EMBL" id="KAH0809617.1"/>
    </source>
</evidence>
<gene>
    <name evidence="7" type="ORF">GEV33_013174</name>
</gene>
<dbReference type="GO" id="GO:0016020">
    <property type="term" value="C:membrane"/>
    <property type="evidence" value="ECO:0007669"/>
    <property type="project" value="TreeGrafter"/>
</dbReference>
<reference evidence="7" key="2">
    <citation type="submission" date="2021-08" db="EMBL/GenBank/DDBJ databases">
        <authorList>
            <person name="Eriksson T."/>
        </authorList>
    </citation>
    <scope>NUCLEOTIDE SEQUENCE</scope>
    <source>
        <strain evidence="7">Stoneville</strain>
        <tissue evidence="7">Whole head</tissue>
    </source>
</reference>
<comment type="caution">
    <text evidence="7">The sequence shown here is derived from an EMBL/GenBank/DDBJ whole genome shotgun (WGS) entry which is preliminary data.</text>
</comment>
<dbReference type="GO" id="GO:0019901">
    <property type="term" value="F:protein kinase binding"/>
    <property type="evidence" value="ECO:0007669"/>
    <property type="project" value="TreeGrafter"/>
</dbReference>
<dbReference type="Proteomes" id="UP000719412">
    <property type="component" value="Unassembled WGS sequence"/>
</dbReference>
<proteinExistence type="predicted"/>
<feature type="domain" description="BEACH-type PH" evidence="6">
    <location>
        <begin position="48"/>
        <end position="148"/>
    </location>
</feature>
<dbReference type="SUPFAM" id="SSF81837">
    <property type="entry name" value="BEACH domain"/>
    <property type="match status" value="1"/>
</dbReference>
<dbReference type="Gene3D" id="1.10.1540.10">
    <property type="entry name" value="BEACH domain"/>
    <property type="match status" value="1"/>
</dbReference>
<dbReference type="Pfam" id="PF20426">
    <property type="entry name" value="NBCH_WD40"/>
    <property type="match status" value="1"/>
</dbReference>
<dbReference type="CDD" id="cd01201">
    <property type="entry name" value="PH_BEACH"/>
    <property type="match status" value="1"/>
</dbReference>
<dbReference type="Gene3D" id="2.30.29.30">
    <property type="entry name" value="Pleckstrin-homology domain (PH domain)/Phosphotyrosine-binding domain (PTB)"/>
    <property type="match status" value="1"/>
</dbReference>
<keyword evidence="1 3" id="KW-0853">WD repeat</keyword>
<dbReference type="EMBL" id="JABDTM020028018">
    <property type="protein sequence ID" value="KAH0809617.1"/>
    <property type="molecule type" value="Genomic_DNA"/>
</dbReference>
<dbReference type="InterPro" id="IPR046851">
    <property type="entry name" value="NBCH_WD40"/>
</dbReference>